<protein>
    <submittedName>
        <fullName evidence="3">Short-chain dehydrogenase</fullName>
    </submittedName>
</protein>
<dbReference type="InterPro" id="IPR036291">
    <property type="entry name" value="NAD(P)-bd_dom_sf"/>
</dbReference>
<dbReference type="Pfam" id="PF00106">
    <property type="entry name" value="adh_short"/>
    <property type="match status" value="1"/>
</dbReference>
<gene>
    <name evidence="3" type="ORF">GCM10011349_45800</name>
</gene>
<dbReference type="RefSeq" id="WP_188823695.1">
    <property type="nucleotide sequence ID" value="NZ_BMLK01000044.1"/>
</dbReference>
<dbReference type="Gene3D" id="3.40.50.720">
    <property type="entry name" value="NAD(P)-binding Rossmann-like Domain"/>
    <property type="match status" value="1"/>
</dbReference>
<name>A0ABQ2K0E6_9SPHN</name>
<reference evidence="4" key="1">
    <citation type="journal article" date="2019" name="Int. J. Syst. Evol. Microbiol.">
        <title>The Global Catalogue of Microorganisms (GCM) 10K type strain sequencing project: providing services to taxonomists for standard genome sequencing and annotation.</title>
        <authorList>
            <consortium name="The Broad Institute Genomics Platform"/>
            <consortium name="The Broad Institute Genome Sequencing Center for Infectious Disease"/>
            <person name="Wu L."/>
            <person name="Ma J."/>
        </authorList>
    </citation>
    <scope>NUCLEOTIDE SEQUENCE [LARGE SCALE GENOMIC DNA]</scope>
    <source>
        <strain evidence="4">CGMCC 1.6784</strain>
    </source>
</reference>
<dbReference type="PANTHER" id="PTHR43899">
    <property type="entry name" value="RH59310P"/>
    <property type="match status" value="1"/>
</dbReference>
<keyword evidence="4" id="KW-1185">Reference proteome</keyword>
<keyword evidence="2" id="KW-0560">Oxidoreductase</keyword>
<sequence length="263" mass="27908">MTFSKKYGPWAVITGASEGTGSAFARRLADEGMNCILIARREAPLAALAAELREKGVEVVTACVDLASASAAGQIIAAVGAREIGLLIANAGADSNGAQFLDCDLANWEKLISLNITTTMGLCHHFGRFMRDRGRGGILLVGSGACYGGLNGITVYSGAKSFLLCFAEGLWAELRHYGIDVLSLVLGRTDTPAHRRNLERKGQSIPEGMASPEDVARTGLQQLPHGPIYNWGQPNSEAGYAPNSPDARRERIVAIEQIHACNG</sequence>
<dbReference type="InterPro" id="IPR002347">
    <property type="entry name" value="SDR_fam"/>
</dbReference>
<evidence type="ECO:0000256" key="1">
    <source>
        <dbReference type="ARBA" id="ARBA00006484"/>
    </source>
</evidence>
<dbReference type="SUPFAM" id="SSF51735">
    <property type="entry name" value="NAD(P)-binding Rossmann-fold domains"/>
    <property type="match status" value="1"/>
</dbReference>
<proteinExistence type="inferred from homology"/>
<comment type="similarity">
    <text evidence="1">Belongs to the short-chain dehydrogenases/reductases (SDR) family.</text>
</comment>
<dbReference type="EMBL" id="BMLK01000044">
    <property type="protein sequence ID" value="GGN62278.1"/>
    <property type="molecule type" value="Genomic_DNA"/>
</dbReference>
<comment type="caution">
    <text evidence="3">The sequence shown here is derived from an EMBL/GenBank/DDBJ whole genome shotgun (WGS) entry which is preliminary data.</text>
</comment>
<accession>A0ABQ2K0E6</accession>
<dbReference type="CDD" id="cd05233">
    <property type="entry name" value="SDR_c"/>
    <property type="match status" value="1"/>
</dbReference>
<evidence type="ECO:0000256" key="2">
    <source>
        <dbReference type="ARBA" id="ARBA00023002"/>
    </source>
</evidence>
<organism evidence="3 4">
    <name type="scientific">Novosphingobium indicum</name>
    <dbReference type="NCBI Taxonomy" id="462949"/>
    <lineage>
        <taxon>Bacteria</taxon>
        <taxon>Pseudomonadati</taxon>
        <taxon>Pseudomonadota</taxon>
        <taxon>Alphaproteobacteria</taxon>
        <taxon>Sphingomonadales</taxon>
        <taxon>Sphingomonadaceae</taxon>
        <taxon>Novosphingobium</taxon>
    </lineage>
</organism>
<evidence type="ECO:0000313" key="4">
    <source>
        <dbReference type="Proteomes" id="UP000605099"/>
    </source>
</evidence>
<evidence type="ECO:0000313" key="3">
    <source>
        <dbReference type="EMBL" id="GGN62278.1"/>
    </source>
</evidence>
<dbReference type="PRINTS" id="PR00081">
    <property type="entry name" value="GDHRDH"/>
</dbReference>
<dbReference type="InterPro" id="IPR051019">
    <property type="entry name" value="VLCFA-Steroid_DH"/>
</dbReference>
<dbReference type="Proteomes" id="UP000605099">
    <property type="component" value="Unassembled WGS sequence"/>
</dbReference>
<dbReference type="PANTHER" id="PTHR43899:SF13">
    <property type="entry name" value="RH59310P"/>
    <property type="match status" value="1"/>
</dbReference>
<dbReference type="PIRSF" id="PIRSF000126">
    <property type="entry name" value="11-beta-HSD1"/>
    <property type="match status" value="1"/>
</dbReference>